<dbReference type="GO" id="GO:0003677">
    <property type="term" value="F:DNA binding"/>
    <property type="evidence" value="ECO:0007669"/>
    <property type="project" value="InterPro"/>
</dbReference>
<dbReference type="GO" id="GO:0006313">
    <property type="term" value="P:DNA transposition"/>
    <property type="evidence" value="ECO:0007669"/>
    <property type="project" value="InterPro"/>
</dbReference>
<organism evidence="2 3">
    <name type="scientific">Granulicella aggregans</name>
    <dbReference type="NCBI Taxonomy" id="474949"/>
    <lineage>
        <taxon>Bacteria</taxon>
        <taxon>Pseudomonadati</taxon>
        <taxon>Acidobacteriota</taxon>
        <taxon>Terriglobia</taxon>
        <taxon>Terriglobales</taxon>
        <taxon>Acidobacteriaceae</taxon>
        <taxon>Granulicella</taxon>
    </lineage>
</organism>
<accession>A0A7W7ZIH6</accession>
<dbReference type="PANTHER" id="PTHR33055">
    <property type="entry name" value="TRANSPOSASE FOR INSERTION SEQUENCE ELEMENT IS1111A"/>
    <property type="match status" value="1"/>
</dbReference>
<gene>
    <name evidence="2" type="ORF">HDF16_005306</name>
</gene>
<sequence length="196" mass="21557">MRIPACSSPSFSEKAAPFISEELKPSLAPLLGTIEHLSQQICSFDKEISRLGRQQYPETAQLRQISGVGPVTALEFVLTIGNPKRFVSSRDVGPYLGLTPRRDQSGNTDQQLKISKAGNKHLRSLLVQCAQYLLGRFSPHSNLKRWGLKLASRGGKNGKKRAITAVARKLAVLLHHLWVTGDVYEPLHNATMSSCA</sequence>
<reference evidence="2 3" key="1">
    <citation type="submission" date="2020-08" db="EMBL/GenBank/DDBJ databases">
        <title>Genomic Encyclopedia of Type Strains, Phase IV (KMG-V): Genome sequencing to study the core and pangenomes of soil and plant-associated prokaryotes.</title>
        <authorList>
            <person name="Whitman W."/>
        </authorList>
    </citation>
    <scope>NUCLEOTIDE SEQUENCE [LARGE SCALE GENOMIC DNA]</scope>
    <source>
        <strain evidence="2 3">M8UP14</strain>
    </source>
</reference>
<name>A0A7W7ZIH6_9BACT</name>
<protein>
    <submittedName>
        <fullName evidence="2">Transposase</fullName>
    </submittedName>
</protein>
<dbReference type="Proteomes" id="UP000540989">
    <property type="component" value="Unassembled WGS sequence"/>
</dbReference>
<dbReference type="EMBL" id="JACHIP010000015">
    <property type="protein sequence ID" value="MBB5060570.1"/>
    <property type="molecule type" value="Genomic_DNA"/>
</dbReference>
<evidence type="ECO:0000259" key="1">
    <source>
        <dbReference type="Pfam" id="PF02371"/>
    </source>
</evidence>
<proteinExistence type="predicted"/>
<keyword evidence="3" id="KW-1185">Reference proteome</keyword>
<dbReference type="Pfam" id="PF02371">
    <property type="entry name" value="Transposase_20"/>
    <property type="match status" value="1"/>
</dbReference>
<evidence type="ECO:0000313" key="2">
    <source>
        <dbReference type="EMBL" id="MBB5060570.1"/>
    </source>
</evidence>
<evidence type="ECO:0000313" key="3">
    <source>
        <dbReference type="Proteomes" id="UP000540989"/>
    </source>
</evidence>
<feature type="domain" description="Transposase IS116/IS110/IS902 C-terminal" evidence="1">
    <location>
        <begin position="61"/>
        <end position="141"/>
    </location>
</feature>
<dbReference type="AlphaFoldDB" id="A0A7W7ZIH6"/>
<dbReference type="PANTHER" id="PTHR33055:SF3">
    <property type="entry name" value="PUTATIVE TRANSPOSASE FOR IS117-RELATED"/>
    <property type="match status" value="1"/>
</dbReference>
<dbReference type="InterPro" id="IPR047650">
    <property type="entry name" value="Transpos_IS110"/>
</dbReference>
<dbReference type="InterPro" id="IPR003346">
    <property type="entry name" value="Transposase_20"/>
</dbReference>
<comment type="caution">
    <text evidence="2">The sequence shown here is derived from an EMBL/GenBank/DDBJ whole genome shotgun (WGS) entry which is preliminary data.</text>
</comment>
<dbReference type="GO" id="GO:0004803">
    <property type="term" value="F:transposase activity"/>
    <property type="evidence" value="ECO:0007669"/>
    <property type="project" value="InterPro"/>
</dbReference>